<evidence type="ECO:0000256" key="2">
    <source>
        <dbReference type="ARBA" id="ARBA00010727"/>
    </source>
</evidence>
<keyword evidence="5" id="KW-0131">Cell cycle</keyword>
<feature type="compositionally biased region" description="Acidic residues" evidence="6">
    <location>
        <begin position="203"/>
        <end position="241"/>
    </location>
</feature>
<feature type="compositionally biased region" description="Acidic residues" evidence="6">
    <location>
        <begin position="279"/>
        <end position="292"/>
    </location>
</feature>
<sequence>MVLYYRPRDSSDPYYSARTKDYTHAYNAIFKAARSRPGSSSGGGTSAVLILVAPDVDAICAARVLIQLLKDDDIPYHVIPVNGYATLQRVVEEHIVDNDHLHTVILLNLGSVLSLPNYFATRESVAQGYSEGFPLPPHCTIHVLDAHRPWNLDNLFATSPVMSRLAVWDDGDVQEQLIGLGDSEDPNAPGIPVVSKAYEALEFEDDNDDDDDDSEESSEDEDEEDEEDEDDEDDEDLDPEEAAERRRRRTQWGVDMDDEDEEDGDGTSPRKKKRRRPDDDEDDDGEDEGDEDASPKKRNGKKYRDPSKPKRLRREDKERYRTALSKYYMKGTTFGMSVAGMMYLLASRLGRSDNESLWFAILGLTAQLNTNQLDMFTYDEYAAALASDVVASNPIQSKPSAITLDRSTSDPALSSALSTGSSIAADPDDNRIRVLKQELRFMLYRHWNLEDAMYHTGYVASKLGTWRDKGRAKMRGMLAKMGVSLAHSRQTYEHMPLSIREDLFTRTEAIAPEYGMTDLVFRSFMRSFGLRSSPLSAMDSVEGLNALLQAAHGVRVEIDLPGMTFGRTVSASATGGISGVGRGPGGAAAAIGSIGSGSAGGGAGPGASDLFGAKRVWTLTGSTPSGDASGADKENRPPGGPTGANADVDDVAANSGSSYWERNFAAAFHALEPRNGSSVLLLRSSISLAKALHEKIVAEGTRLIQKQEIRTLRTFRLAILRDGPNLPVLAHPGTLTRLTIWLVDALRDILTEKHAQKAAAKRKRKSATKKRRKKKKAREDGDGGEDDEYEDEDEEDEEEEEEDEEVVEEAGKPNANDVPRSLPFVVAALDESRDVYVVVGLTGAPDLGDTRYNKFGLAFQEAASRSGSVTRHDHFETSVVEVGRDDLATFVECLHIKS</sequence>
<keyword evidence="4" id="KW-0539">Nucleus</keyword>
<dbReference type="Pfam" id="PF02724">
    <property type="entry name" value="CDC45"/>
    <property type="match status" value="2"/>
</dbReference>
<dbReference type="GO" id="GO:0003682">
    <property type="term" value="F:chromatin binding"/>
    <property type="evidence" value="ECO:0007669"/>
    <property type="project" value="TreeGrafter"/>
</dbReference>
<dbReference type="GO" id="GO:0031261">
    <property type="term" value="C:DNA replication preinitiation complex"/>
    <property type="evidence" value="ECO:0007669"/>
    <property type="project" value="TreeGrafter"/>
</dbReference>
<dbReference type="PANTHER" id="PTHR10507:SF0">
    <property type="entry name" value="CELL DIVISION CONTROL PROTEIN 45 HOMOLOG"/>
    <property type="match status" value="1"/>
</dbReference>
<dbReference type="GO" id="GO:0006270">
    <property type="term" value="P:DNA replication initiation"/>
    <property type="evidence" value="ECO:0007669"/>
    <property type="project" value="InterPro"/>
</dbReference>
<gene>
    <name evidence="7" type="primary">CDC45</name>
    <name evidence="7" type="ORF">OC842_006721</name>
</gene>
<evidence type="ECO:0000313" key="8">
    <source>
        <dbReference type="Proteomes" id="UP001176521"/>
    </source>
</evidence>
<reference evidence="7" key="1">
    <citation type="journal article" date="2023" name="PhytoFront">
        <title>Draft Genome Resources of Seven Strains of Tilletia horrida, Causal Agent of Kernel Smut of Rice.</title>
        <authorList>
            <person name="Khanal S."/>
            <person name="Antony Babu S."/>
            <person name="Zhou X.G."/>
        </authorList>
    </citation>
    <scope>NUCLEOTIDE SEQUENCE</scope>
    <source>
        <strain evidence="7">TX3</strain>
    </source>
</reference>
<protein>
    <submittedName>
        <fullName evidence="7">DNA replication initiation factor cdc45</fullName>
    </submittedName>
</protein>
<proteinExistence type="inferred from homology"/>
<dbReference type="InterPro" id="IPR003874">
    <property type="entry name" value="CDC45"/>
</dbReference>
<feature type="compositionally biased region" description="Basic and acidic residues" evidence="6">
    <location>
        <begin position="302"/>
        <end position="316"/>
    </location>
</feature>
<keyword evidence="8" id="KW-1185">Reference proteome</keyword>
<dbReference type="GO" id="GO:0003688">
    <property type="term" value="F:DNA replication origin binding"/>
    <property type="evidence" value="ECO:0007669"/>
    <property type="project" value="TreeGrafter"/>
</dbReference>
<evidence type="ECO:0000256" key="4">
    <source>
        <dbReference type="ARBA" id="ARBA00023242"/>
    </source>
</evidence>
<evidence type="ECO:0000256" key="1">
    <source>
        <dbReference type="ARBA" id="ARBA00004123"/>
    </source>
</evidence>
<dbReference type="PANTHER" id="PTHR10507">
    <property type="entry name" value="CDC45-RELATED PROTEIN"/>
    <property type="match status" value="1"/>
</dbReference>
<feature type="compositionally biased region" description="Acidic residues" evidence="6">
    <location>
        <begin position="255"/>
        <end position="265"/>
    </location>
</feature>
<name>A0AAN6JHC3_9BASI</name>
<feature type="region of interest" description="Disordered" evidence="6">
    <location>
        <begin position="622"/>
        <end position="650"/>
    </location>
</feature>
<comment type="caution">
    <text evidence="7">The sequence shown here is derived from an EMBL/GenBank/DDBJ whole genome shotgun (WGS) entry which is preliminary data.</text>
</comment>
<dbReference type="GO" id="GO:0003697">
    <property type="term" value="F:single-stranded DNA binding"/>
    <property type="evidence" value="ECO:0007669"/>
    <property type="project" value="TreeGrafter"/>
</dbReference>
<accession>A0AAN6JHC3</accession>
<feature type="region of interest" description="Disordered" evidence="6">
    <location>
        <begin position="757"/>
        <end position="819"/>
    </location>
</feature>
<dbReference type="AlphaFoldDB" id="A0AAN6JHC3"/>
<organism evidence="7 8">
    <name type="scientific">Tilletia horrida</name>
    <dbReference type="NCBI Taxonomy" id="155126"/>
    <lineage>
        <taxon>Eukaryota</taxon>
        <taxon>Fungi</taxon>
        <taxon>Dikarya</taxon>
        <taxon>Basidiomycota</taxon>
        <taxon>Ustilaginomycotina</taxon>
        <taxon>Exobasidiomycetes</taxon>
        <taxon>Tilletiales</taxon>
        <taxon>Tilletiaceae</taxon>
        <taxon>Tilletia</taxon>
    </lineage>
</organism>
<dbReference type="GO" id="GO:1902977">
    <property type="term" value="P:mitotic DNA replication preinitiation complex assembly"/>
    <property type="evidence" value="ECO:0007669"/>
    <property type="project" value="TreeGrafter"/>
</dbReference>
<keyword evidence="7" id="KW-0396">Initiation factor</keyword>
<evidence type="ECO:0000256" key="5">
    <source>
        <dbReference type="ARBA" id="ARBA00023306"/>
    </source>
</evidence>
<dbReference type="EMBL" id="JAPDMQ010000654">
    <property type="protein sequence ID" value="KAK0521622.1"/>
    <property type="molecule type" value="Genomic_DNA"/>
</dbReference>
<evidence type="ECO:0000256" key="3">
    <source>
        <dbReference type="ARBA" id="ARBA00022705"/>
    </source>
</evidence>
<dbReference type="GO" id="GO:0003743">
    <property type="term" value="F:translation initiation factor activity"/>
    <property type="evidence" value="ECO:0007669"/>
    <property type="project" value="UniProtKB-KW"/>
</dbReference>
<feature type="compositionally biased region" description="Acidic residues" evidence="6">
    <location>
        <begin position="782"/>
        <end position="808"/>
    </location>
</feature>
<feature type="region of interest" description="Disordered" evidence="6">
    <location>
        <begin position="203"/>
        <end position="316"/>
    </location>
</feature>
<feature type="compositionally biased region" description="Basic residues" evidence="6">
    <location>
        <begin position="759"/>
        <end position="776"/>
    </location>
</feature>
<dbReference type="GO" id="GO:0000727">
    <property type="term" value="P:double-strand break repair via break-induced replication"/>
    <property type="evidence" value="ECO:0007669"/>
    <property type="project" value="TreeGrafter"/>
</dbReference>
<evidence type="ECO:0000313" key="7">
    <source>
        <dbReference type="EMBL" id="KAK0521622.1"/>
    </source>
</evidence>
<evidence type="ECO:0000256" key="6">
    <source>
        <dbReference type="SAM" id="MobiDB-lite"/>
    </source>
</evidence>
<comment type="subcellular location">
    <subcellularLocation>
        <location evidence="1">Nucleus</location>
    </subcellularLocation>
</comment>
<comment type="similarity">
    <text evidence="2">Belongs to the CDC45 family.</text>
</comment>
<dbReference type="Proteomes" id="UP001176521">
    <property type="component" value="Unassembled WGS sequence"/>
</dbReference>
<keyword evidence="3" id="KW-0235">DNA replication</keyword>
<keyword evidence="7" id="KW-0648">Protein biosynthesis</keyword>